<accession>A0A418NT51</accession>
<reference evidence="2 3" key="1">
    <citation type="submission" date="2018-08" db="EMBL/GenBank/DDBJ databases">
        <title>Erythrobacter zhengii sp.nov., a bacterium isolated from deep-sea sediment.</title>
        <authorList>
            <person name="Fang C."/>
            <person name="Wu Y.-H."/>
            <person name="Sun C."/>
            <person name="Wang H."/>
            <person name="Cheng H."/>
            <person name="Meng F.-X."/>
            <person name="Wang C.-S."/>
            <person name="Xu X.-W."/>
        </authorList>
    </citation>
    <scope>NUCLEOTIDE SEQUENCE [LARGE SCALE GENOMIC DNA]</scope>
    <source>
        <strain evidence="2 3">V18</strain>
    </source>
</reference>
<comment type="caution">
    <text evidence="2">The sequence shown here is derived from an EMBL/GenBank/DDBJ whole genome shotgun (WGS) entry which is preliminary data.</text>
</comment>
<evidence type="ECO:0000313" key="3">
    <source>
        <dbReference type="Proteomes" id="UP000286576"/>
    </source>
</evidence>
<feature type="domain" description="NAD-dependent epimerase/dehydratase" evidence="1">
    <location>
        <begin position="5"/>
        <end position="242"/>
    </location>
</feature>
<evidence type="ECO:0000313" key="2">
    <source>
        <dbReference type="EMBL" id="RIV86820.1"/>
    </source>
</evidence>
<protein>
    <submittedName>
        <fullName evidence="2">NAD-dependent epimerase/dehydratase family protein</fullName>
    </submittedName>
</protein>
<keyword evidence="3" id="KW-1185">Reference proteome</keyword>
<sequence>MTRKIAIIGGSGLIGQSCLAYFGAQSDCEVVAISRRSPFHLHGATFVSTDLRDTESVANAAQALKGTTHVIYAALYEAPSLVSGWSDEDQARINDEMLRNLMTIGIADHDALKHVTLMQGTKAYGVHIRPMTLPARENRSEYIDGPNFYWDQQAYISDLAEKEGWAYTILRPQFVFGHSLGAPMNMIPALGVYAAILRERGEPLYYPGGPMGILEAVDADLIAQAIDWSHGAETAKNEIFNITNGDIFLWKNIWDSLAEALHIEPGGDRPMELAAEMPKCSDEWDAIRSKYDLVSPPIDKFVGSSFQYADFALGYGRTEPWADSIVSTVKLRKAGFSGAIDTEDMFAKWFERLRQDRLLPE</sequence>
<dbReference type="Pfam" id="PF01370">
    <property type="entry name" value="Epimerase"/>
    <property type="match status" value="1"/>
</dbReference>
<evidence type="ECO:0000259" key="1">
    <source>
        <dbReference type="Pfam" id="PF01370"/>
    </source>
</evidence>
<dbReference type="PANTHER" id="PTHR32487">
    <property type="entry name" value="3-OXO-DELTA(4,5)-STEROID 5-BETA-REDUCTASE"/>
    <property type="match status" value="1"/>
</dbReference>
<dbReference type="Proteomes" id="UP000286576">
    <property type="component" value="Unassembled WGS sequence"/>
</dbReference>
<gene>
    <name evidence="2" type="ORF">D2V07_09040</name>
</gene>
<dbReference type="EMBL" id="QXFL01000003">
    <property type="protein sequence ID" value="RIV86820.1"/>
    <property type="molecule type" value="Genomic_DNA"/>
</dbReference>
<organism evidence="2 3">
    <name type="scientific">Aurantiacibacter zhengii</name>
    <dbReference type="NCBI Taxonomy" id="2307003"/>
    <lineage>
        <taxon>Bacteria</taxon>
        <taxon>Pseudomonadati</taxon>
        <taxon>Pseudomonadota</taxon>
        <taxon>Alphaproteobacteria</taxon>
        <taxon>Sphingomonadales</taxon>
        <taxon>Erythrobacteraceae</taxon>
        <taxon>Aurantiacibacter</taxon>
    </lineage>
</organism>
<dbReference type="SUPFAM" id="SSF51735">
    <property type="entry name" value="NAD(P)-binding Rossmann-fold domains"/>
    <property type="match status" value="1"/>
</dbReference>
<name>A0A418NT51_9SPHN</name>
<proteinExistence type="predicted"/>
<dbReference type="PANTHER" id="PTHR32487:SF0">
    <property type="entry name" value="3-OXO-DELTA(4,5)-STEROID 5-BETA-REDUCTASE"/>
    <property type="match status" value="1"/>
</dbReference>
<dbReference type="InterPro" id="IPR001509">
    <property type="entry name" value="Epimerase_deHydtase"/>
</dbReference>
<dbReference type="PROSITE" id="PS51257">
    <property type="entry name" value="PROKAR_LIPOPROTEIN"/>
    <property type="match status" value="1"/>
</dbReference>
<dbReference type="OrthoDB" id="9779041at2"/>
<dbReference type="RefSeq" id="WP_119586637.1">
    <property type="nucleotide sequence ID" value="NZ_CAWODQ010000022.1"/>
</dbReference>
<dbReference type="AlphaFoldDB" id="A0A418NT51"/>
<dbReference type="InterPro" id="IPR036291">
    <property type="entry name" value="NAD(P)-bd_dom_sf"/>
</dbReference>
<dbReference type="Gene3D" id="3.40.50.720">
    <property type="entry name" value="NAD(P)-binding Rossmann-like Domain"/>
    <property type="match status" value="1"/>
</dbReference>